<feature type="region of interest" description="Disordered" evidence="1">
    <location>
        <begin position="1520"/>
        <end position="1565"/>
    </location>
</feature>
<keyword evidence="2" id="KW-0472">Membrane</keyword>
<feature type="region of interest" description="Disordered" evidence="1">
    <location>
        <begin position="132"/>
        <end position="177"/>
    </location>
</feature>
<name>A0A177CUB3_9PLEO</name>
<organism evidence="3 4">
    <name type="scientific">Paraphaeosphaeria sporulosa</name>
    <dbReference type="NCBI Taxonomy" id="1460663"/>
    <lineage>
        <taxon>Eukaryota</taxon>
        <taxon>Fungi</taxon>
        <taxon>Dikarya</taxon>
        <taxon>Ascomycota</taxon>
        <taxon>Pezizomycotina</taxon>
        <taxon>Dothideomycetes</taxon>
        <taxon>Pleosporomycetidae</taxon>
        <taxon>Pleosporales</taxon>
        <taxon>Massarineae</taxon>
        <taxon>Didymosphaeriaceae</taxon>
        <taxon>Paraphaeosphaeria</taxon>
    </lineage>
</organism>
<dbReference type="STRING" id="1460663.A0A177CUB3"/>
<keyword evidence="2" id="KW-1133">Transmembrane helix</keyword>
<dbReference type="GeneID" id="28765803"/>
<proteinExistence type="predicted"/>
<gene>
    <name evidence="3" type="ORF">CC84DRAFT_1210811</name>
</gene>
<evidence type="ECO:0000256" key="1">
    <source>
        <dbReference type="SAM" id="MobiDB-lite"/>
    </source>
</evidence>
<feature type="transmembrane region" description="Helical" evidence="2">
    <location>
        <begin position="1370"/>
        <end position="1389"/>
    </location>
</feature>
<evidence type="ECO:0000256" key="2">
    <source>
        <dbReference type="SAM" id="Phobius"/>
    </source>
</evidence>
<dbReference type="RefSeq" id="XP_018041500.1">
    <property type="nucleotide sequence ID" value="XM_018182317.1"/>
</dbReference>
<protein>
    <submittedName>
        <fullName evidence="3">Uncharacterized protein</fullName>
    </submittedName>
</protein>
<dbReference type="OrthoDB" id="5361176at2759"/>
<evidence type="ECO:0000313" key="3">
    <source>
        <dbReference type="EMBL" id="OAG11135.1"/>
    </source>
</evidence>
<reference evidence="3 4" key="1">
    <citation type="submission" date="2016-05" db="EMBL/GenBank/DDBJ databases">
        <title>Comparative analysis of secretome profiles of manganese(II)-oxidizing ascomycete fungi.</title>
        <authorList>
            <consortium name="DOE Joint Genome Institute"/>
            <person name="Zeiner C.A."/>
            <person name="Purvine S.O."/>
            <person name="Zink E.M."/>
            <person name="Wu S."/>
            <person name="Pasa-Tolic L."/>
            <person name="Chaput D.L."/>
            <person name="Haridas S."/>
            <person name="Grigoriev I.V."/>
            <person name="Santelli C.M."/>
            <person name="Hansel C.M."/>
        </authorList>
    </citation>
    <scope>NUCLEOTIDE SEQUENCE [LARGE SCALE GENOMIC DNA]</scope>
    <source>
        <strain evidence="3 4">AP3s5-JAC2a</strain>
    </source>
</reference>
<keyword evidence="4" id="KW-1185">Reference proteome</keyword>
<feature type="region of interest" description="Disordered" evidence="1">
    <location>
        <begin position="482"/>
        <end position="503"/>
    </location>
</feature>
<feature type="compositionally biased region" description="Basic residues" evidence="1">
    <location>
        <begin position="1544"/>
        <end position="1556"/>
    </location>
</feature>
<dbReference type="InParanoid" id="A0A177CUB3"/>
<dbReference type="EMBL" id="KV441548">
    <property type="protein sequence ID" value="OAG11135.1"/>
    <property type="molecule type" value="Genomic_DNA"/>
</dbReference>
<accession>A0A177CUB3</accession>
<feature type="compositionally biased region" description="Basic and acidic residues" evidence="1">
    <location>
        <begin position="1520"/>
        <end position="1532"/>
    </location>
</feature>
<keyword evidence="2" id="KW-0812">Transmembrane</keyword>
<feature type="compositionally biased region" description="Basic and acidic residues" evidence="1">
    <location>
        <begin position="141"/>
        <end position="154"/>
    </location>
</feature>
<sequence>MQPGQGFLWYERSLGEDVFIRSPAEKKDLDARSQAYASFGDDGTTVSLSAYGHILQISRYLGYGSSGMFCVDLQYSKPWYVQSRMEDIMSSATDPEKGLRLDLLDWTTIDERPSLGFMFDRWPRYVFKQRPQDEGPAFSEDAPRQEAQEADRTEQGGGPNNLGTEANEDQETAEGESTTTLSKAFLLSVQYFCYKGTVVQSYFIPSSEVSNQAFDKAINLDTMLSIRSLDFVSNQDFDTTGESSETLKTFVLSNKHLVITRTIPKYVLEQGNPSPLPSDGKYLPVAVALVISPFINGEPATIDTEHCVTFKREDAPSHCEITVAYKLSLLQEADMSFLISTQAGGAADLRGLPSLANVENSATKQDTVSHGCNSEAKDALDYFGKEFVRDSLYHKIFFSPDPFLDFALRRNLEHTLSVCSLPTFGGAVAITCGDISGHRVGPRASLSAIQFLSSMLKYLDPDDGKSKELRLKNRKANILLSKKSDGSKGSKGGKDLPKEGETGKPHLIATFERVREVLKGHLTWICEKAAMEEGEIFAPHYWPSGRRIDEPDGSEYLPPPSLIDTPLQLMKVLHCLEAFPNQGTYPDVLLSIEGKFNSKVDNWTNQLHTLNTRGTYAFPRLYKNGDIYESYEEVPGGAKYSLTDHVMIGMALKFVGLLNLSTSNQSRPYYSYEEVRAKTLKRFTTENPMSKQRTIATSRWAHKTRFLLHSKDTFLFTNNSLDFFNDPKRDSLASTRKRKGLTQDESTVAGRFADQRWVRLLEAQAYHDEFQVLDWDEPLWYVLVVVLGFKGVRLNQQPAEALALEIRTKLLGRSAYNGLFPGLFGQKMEPVVYESETNRDSYWFSTFEIPHMLWIHGAANDFTTTFKQSQSASPDAAAQLNTYKDSVRIGKQVGKYVSFTNIGSSKDQLGLDVLSDDWLQSPSTVLNCDSVCENRLQLDKSAFSNHQNRRDPVKTLDEVVMEFPIRSDSEFIGTVIDVPKWSLGTEITGALLTVEEACKALGTRSVWMSKKRIVWLPYSDRTVVGKCHSASSATEKDDILSFLARHIKSEKYFFDSATAARNEWETELHLSFFHMSDSKDESLHEFEGGKYLASTVMSFRFFGDFSDRFWTCHFLENGLPKDSHINLALRLLPSKRCGIRDGLDMLRPHEELEPEERRKARGNVTKPWQQRRILELLIYSKMLEQLLQDRTEIFRVVRGRALRLDANEDTGPNSDPFKRAIDEASQLQKLANEDDYFSVALQWSRYGQILLVVEDNLSDNIEKIREWSRRENDRKSQQPRWTKGDEEKHRTTILKLDVFTQRQAREVERLKNQIEAFRESLPTQLASIRDDISFRGSQNINLFTYVTIVFLPLGFATGLFSMSGAPEHSVLMDLITLAIGAFGITLFALLNAKTFRTLLPFLLQLPPRLLRYTFFHTVVAPTISRLVQRAKLRKATNLPPSLFLSAFVSSVATVPSLAHVHWGPDWTNSYLRAYTIEELRDMSRGRNFRTYLKELLHMYPRYYSEIMMFSFWKAAKEEKRKEDEAPMPKRSGENGLKGAPFQHQRMKLLNRKRHRRPDPEQGQES</sequence>
<dbReference type="Proteomes" id="UP000077069">
    <property type="component" value="Unassembled WGS sequence"/>
</dbReference>
<feature type="transmembrane region" description="Helical" evidence="2">
    <location>
        <begin position="1342"/>
        <end position="1363"/>
    </location>
</feature>
<evidence type="ECO:0000313" key="4">
    <source>
        <dbReference type="Proteomes" id="UP000077069"/>
    </source>
</evidence>